<accession>A0A7C8I605</accession>
<feature type="region of interest" description="Disordered" evidence="1">
    <location>
        <begin position="86"/>
        <end position="115"/>
    </location>
</feature>
<protein>
    <submittedName>
        <fullName evidence="2">Uncharacterized protein</fullName>
    </submittedName>
</protein>
<organism evidence="2 3">
    <name type="scientific">Massariosphaeria phaeospora</name>
    <dbReference type="NCBI Taxonomy" id="100035"/>
    <lineage>
        <taxon>Eukaryota</taxon>
        <taxon>Fungi</taxon>
        <taxon>Dikarya</taxon>
        <taxon>Ascomycota</taxon>
        <taxon>Pezizomycotina</taxon>
        <taxon>Dothideomycetes</taxon>
        <taxon>Pleosporomycetidae</taxon>
        <taxon>Pleosporales</taxon>
        <taxon>Pleosporales incertae sedis</taxon>
        <taxon>Massariosphaeria</taxon>
    </lineage>
</organism>
<proteinExistence type="predicted"/>
<dbReference type="EMBL" id="JAADJZ010000029">
    <property type="protein sequence ID" value="KAF2866030.1"/>
    <property type="molecule type" value="Genomic_DNA"/>
</dbReference>
<feature type="region of interest" description="Disordered" evidence="1">
    <location>
        <begin position="402"/>
        <end position="421"/>
    </location>
</feature>
<gene>
    <name evidence="2" type="ORF">BDV95DRAFT_649511</name>
</gene>
<evidence type="ECO:0000313" key="3">
    <source>
        <dbReference type="Proteomes" id="UP000481861"/>
    </source>
</evidence>
<dbReference type="OrthoDB" id="3790934at2759"/>
<name>A0A7C8I605_9PLEO</name>
<feature type="compositionally biased region" description="Basic and acidic residues" evidence="1">
    <location>
        <begin position="411"/>
        <end position="421"/>
    </location>
</feature>
<dbReference type="AlphaFoldDB" id="A0A7C8I605"/>
<evidence type="ECO:0000256" key="1">
    <source>
        <dbReference type="SAM" id="MobiDB-lite"/>
    </source>
</evidence>
<sequence length="421" mass="45754">MTTLTAVRTALHASPSPHASSLNSLIDFAQISPLKTNTQAVIARFGPEKIDFPQKGRGLSPFDPATLPSITELRDILLQDLEQTAQDGTSQPEYFPPPSSCGESDDDDDDDAGNISEHDAAADLINHVTDADYETSGVIPHLPSSTLDALCNAGKENWDDVLFETPTTVSVLSANTPLTLQHHNESTSFSTLLTGTVVYVVWPPTPHNFTVLQDAYDAFATSSFDDTALDVSHRLEGGVTFVQSARETLRLPPFCLLRGLATTTAVLATYSIVTADTFVSMLHALPLLTSFWATETHGAAQKTAFGAALLDCLERILACEFEDEAKVRHPVAPRGPLSALLRAWDGVRHDVFGVLDAETTARMKRAWMAFLVRVVGRNCVLCGRKFMCKRNETRAHFEKTHWVGGQGEGGSEERVDSMGVE</sequence>
<feature type="compositionally biased region" description="Low complexity" evidence="1">
    <location>
        <begin position="10"/>
        <end position="20"/>
    </location>
</feature>
<evidence type="ECO:0000313" key="2">
    <source>
        <dbReference type="EMBL" id="KAF2866030.1"/>
    </source>
</evidence>
<keyword evidence="3" id="KW-1185">Reference proteome</keyword>
<dbReference type="Proteomes" id="UP000481861">
    <property type="component" value="Unassembled WGS sequence"/>
</dbReference>
<feature type="region of interest" description="Disordered" evidence="1">
    <location>
        <begin position="1"/>
        <end position="20"/>
    </location>
</feature>
<feature type="compositionally biased region" description="Acidic residues" evidence="1">
    <location>
        <begin position="103"/>
        <end position="112"/>
    </location>
</feature>
<comment type="caution">
    <text evidence="2">The sequence shown here is derived from an EMBL/GenBank/DDBJ whole genome shotgun (WGS) entry which is preliminary data.</text>
</comment>
<reference evidence="2 3" key="1">
    <citation type="submission" date="2020-01" db="EMBL/GenBank/DDBJ databases">
        <authorList>
            <consortium name="DOE Joint Genome Institute"/>
            <person name="Haridas S."/>
            <person name="Albert R."/>
            <person name="Binder M."/>
            <person name="Bloem J."/>
            <person name="Labutti K."/>
            <person name="Salamov A."/>
            <person name="Andreopoulos B."/>
            <person name="Baker S.E."/>
            <person name="Barry K."/>
            <person name="Bills G."/>
            <person name="Bluhm B.H."/>
            <person name="Cannon C."/>
            <person name="Castanera R."/>
            <person name="Culley D.E."/>
            <person name="Daum C."/>
            <person name="Ezra D."/>
            <person name="Gonzalez J.B."/>
            <person name="Henrissat B."/>
            <person name="Kuo A."/>
            <person name="Liang C."/>
            <person name="Lipzen A."/>
            <person name="Lutzoni F."/>
            <person name="Magnuson J."/>
            <person name="Mondo S."/>
            <person name="Nolan M."/>
            <person name="Ohm R."/>
            <person name="Pangilinan J."/>
            <person name="Park H.-J.H."/>
            <person name="Ramirez L."/>
            <person name="Alfaro M."/>
            <person name="Sun H."/>
            <person name="Tritt A."/>
            <person name="Yoshinaga Y."/>
            <person name="Zwiers L.-H.L."/>
            <person name="Turgeon B.G."/>
            <person name="Goodwin S.B."/>
            <person name="Spatafora J.W."/>
            <person name="Crous P.W."/>
            <person name="Grigoriev I.V."/>
        </authorList>
    </citation>
    <scope>NUCLEOTIDE SEQUENCE [LARGE SCALE GENOMIC DNA]</scope>
    <source>
        <strain evidence="2 3">CBS 611.86</strain>
    </source>
</reference>